<feature type="compositionally biased region" description="Basic and acidic residues" evidence="14">
    <location>
        <begin position="470"/>
        <end position="480"/>
    </location>
</feature>
<feature type="region of interest" description="Disordered" evidence="14">
    <location>
        <begin position="521"/>
        <end position="657"/>
    </location>
</feature>
<evidence type="ECO:0000256" key="7">
    <source>
        <dbReference type="ARBA" id="ARBA00022801"/>
    </source>
</evidence>
<dbReference type="GO" id="GO:0003678">
    <property type="term" value="F:DNA helicase activity"/>
    <property type="evidence" value="ECO:0007669"/>
    <property type="project" value="UniProtKB-EC"/>
</dbReference>
<dbReference type="GO" id="GO:0031490">
    <property type="term" value="F:chromatin DNA binding"/>
    <property type="evidence" value="ECO:0007669"/>
    <property type="project" value="TreeGrafter"/>
</dbReference>
<feature type="region of interest" description="Disordered" evidence="14">
    <location>
        <begin position="694"/>
        <end position="742"/>
    </location>
</feature>
<keyword evidence="8" id="KW-0862">Zinc</keyword>
<dbReference type="GO" id="GO:0005721">
    <property type="term" value="C:pericentric heterochromatin"/>
    <property type="evidence" value="ECO:0007669"/>
    <property type="project" value="TreeGrafter"/>
</dbReference>
<feature type="compositionally biased region" description="Basic and acidic residues" evidence="14">
    <location>
        <begin position="527"/>
        <end position="539"/>
    </location>
</feature>
<dbReference type="InterPro" id="IPR052131">
    <property type="entry name" value="ATRX_domain-containing"/>
</dbReference>
<dbReference type="AlphaFoldDB" id="A0A0A9X4W9"/>
<dbReference type="PROSITE" id="PS51533">
    <property type="entry name" value="ADD"/>
    <property type="match status" value="1"/>
</dbReference>
<evidence type="ECO:0000256" key="3">
    <source>
        <dbReference type="ARBA" id="ARBA00022723"/>
    </source>
</evidence>
<feature type="region of interest" description="Disordered" evidence="14">
    <location>
        <begin position="416"/>
        <end position="502"/>
    </location>
</feature>
<evidence type="ECO:0000256" key="11">
    <source>
        <dbReference type="ARBA" id="ARBA00023204"/>
    </source>
</evidence>
<evidence type="ECO:0000256" key="6">
    <source>
        <dbReference type="ARBA" id="ARBA00022771"/>
    </source>
</evidence>
<comment type="catalytic activity">
    <reaction evidence="13">
        <text>ATP + H2O = ADP + phosphate + H(+)</text>
        <dbReference type="Rhea" id="RHEA:13065"/>
        <dbReference type="ChEBI" id="CHEBI:15377"/>
        <dbReference type="ChEBI" id="CHEBI:15378"/>
        <dbReference type="ChEBI" id="CHEBI:30616"/>
        <dbReference type="ChEBI" id="CHEBI:43474"/>
        <dbReference type="ChEBI" id="CHEBI:456216"/>
        <dbReference type="EC" id="3.6.4.12"/>
    </reaction>
</comment>
<feature type="compositionally biased region" description="Acidic residues" evidence="14">
    <location>
        <begin position="481"/>
        <end position="492"/>
    </location>
</feature>
<keyword evidence="10" id="KW-0238">DNA-binding</keyword>
<evidence type="ECO:0000256" key="12">
    <source>
        <dbReference type="ARBA" id="ARBA00023242"/>
    </source>
</evidence>
<feature type="compositionally biased region" description="Low complexity" evidence="14">
    <location>
        <begin position="542"/>
        <end position="558"/>
    </location>
</feature>
<keyword evidence="7" id="KW-0378">Hydrolase</keyword>
<protein>
    <submittedName>
        <fullName evidence="16">Transcriptional regulator ATRX</fullName>
    </submittedName>
</protein>
<evidence type="ECO:0000256" key="9">
    <source>
        <dbReference type="ARBA" id="ARBA00022840"/>
    </source>
</evidence>
<dbReference type="GO" id="GO:0031297">
    <property type="term" value="P:replication fork processing"/>
    <property type="evidence" value="ECO:0007669"/>
    <property type="project" value="TreeGrafter"/>
</dbReference>
<sequence>MAMDIDPFSMLEVSLQEGPEIDSPRVQNASSGVMHQVENDVQIIQPPPPLHFYGSDVLTPQRAVLQNIQKLSATSKEEEKFRRRAYSSISLVLRKRLHCTICDAHIGAYLGLKDMDIEHPLLKVLACSKCTLKYHYLDFPLNVDGRDIRCRWCTNSSKEESPLRYCNYCPFAFCEMCIYRNLPLDELASNKNNWICFVCNVKDLWPSRAVLWALRVLIDTNLALKEEKKWSTDQSTCCKNKVSKQRRIVPMSQGVGQPTNGHNVAVRAAVLPNHQVRLTTHNNYLVPINRAPIPIVRPVLAPQATYRPVIAPVQPVRPITVPAVVGNSAITQLYDTSWLTEKVSNISTTLLNLNNNLHRLAQGIPEKENKYSIKSKMISMVSLLNISATQLQKASKEMEEESKRILDKNYRVARINPVPSETKPPVASTSRCPPSLGKRPPPRSRTSSSSKRSRRYRGTHTDSDTDPDDPDFRTKAKVDGFSDDDYVPGPEDDTSRSSTRSYETRACFVKLERLNYKYVAGYDSGSDDAKSDTGNRSEELQPSTSSAPDSVVPSSSLPDSDRREADSGIVDVEDRGEGLKEEKTEVAEQKSDGVAVPKETEDIAASKESDDPVALKETEDAEASTGSKNTAGCTESESPAACTESENPAACTEPENQATCEEPKNAAACGESDDAAVRAESENAAACGESINAAAASREDDIEATSSKETDDFATCRETNDEDEPQQLDLKEESHHSGEGTG</sequence>
<keyword evidence="4" id="KW-0547">Nucleotide-binding</keyword>
<keyword evidence="11" id="KW-0234">DNA repair</keyword>
<evidence type="ECO:0000256" key="13">
    <source>
        <dbReference type="ARBA" id="ARBA00047995"/>
    </source>
</evidence>
<dbReference type="GO" id="GO:0006281">
    <property type="term" value="P:DNA repair"/>
    <property type="evidence" value="ECO:0007669"/>
    <property type="project" value="UniProtKB-KW"/>
</dbReference>
<evidence type="ECO:0000256" key="14">
    <source>
        <dbReference type="SAM" id="MobiDB-lite"/>
    </source>
</evidence>
<evidence type="ECO:0000256" key="8">
    <source>
        <dbReference type="ARBA" id="ARBA00022833"/>
    </source>
</evidence>
<organism evidence="16">
    <name type="scientific">Lygus hesperus</name>
    <name type="common">Western plant bug</name>
    <dbReference type="NCBI Taxonomy" id="30085"/>
    <lineage>
        <taxon>Eukaryota</taxon>
        <taxon>Metazoa</taxon>
        <taxon>Ecdysozoa</taxon>
        <taxon>Arthropoda</taxon>
        <taxon>Hexapoda</taxon>
        <taxon>Insecta</taxon>
        <taxon>Pterygota</taxon>
        <taxon>Neoptera</taxon>
        <taxon>Paraneoptera</taxon>
        <taxon>Hemiptera</taxon>
        <taxon>Heteroptera</taxon>
        <taxon>Panheteroptera</taxon>
        <taxon>Cimicomorpha</taxon>
        <taxon>Miridae</taxon>
        <taxon>Mirini</taxon>
        <taxon>Lygus</taxon>
    </lineage>
</organism>
<dbReference type="GO" id="GO:0008270">
    <property type="term" value="F:zinc ion binding"/>
    <property type="evidence" value="ECO:0007669"/>
    <property type="project" value="UniProtKB-KW"/>
</dbReference>
<dbReference type="PANTHER" id="PTHR46357:SF1">
    <property type="entry name" value="TRANSCRIPTIONAL REGULATOR ATRX"/>
    <property type="match status" value="1"/>
</dbReference>
<evidence type="ECO:0000256" key="4">
    <source>
        <dbReference type="ARBA" id="ARBA00022741"/>
    </source>
</evidence>
<feature type="compositionally biased region" description="Basic and acidic residues" evidence="14">
    <location>
        <begin position="559"/>
        <end position="591"/>
    </location>
</feature>
<keyword evidence="3" id="KW-0479">Metal-binding</keyword>
<comment type="subcellular location">
    <subcellularLocation>
        <location evidence="1">Nucleus</location>
    </subcellularLocation>
</comment>
<evidence type="ECO:0000256" key="5">
    <source>
        <dbReference type="ARBA" id="ARBA00022763"/>
    </source>
</evidence>
<feature type="domain" description="PHD-type" evidence="15">
    <location>
        <begin position="87"/>
        <end position="227"/>
    </location>
</feature>
<dbReference type="GO" id="GO:0010468">
    <property type="term" value="P:regulation of gene expression"/>
    <property type="evidence" value="ECO:0007669"/>
    <property type="project" value="UniProtKB-ARBA"/>
</dbReference>
<feature type="compositionally biased region" description="Basic and acidic residues" evidence="14">
    <location>
        <begin position="598"/>
        <end position="618"/>
    </location>
</feature>
<keyword evidence="6" id="KW-0863">Zinc-finger</keyword>
<evidence type="ECO:0000256" key="10">
    <source>
        <dbReference type="ARBA" id="ARBA00023125"/>
    </source>
</evidence>
<dbReference type="InterPro" id="IPR011011">
    <property type="entry name" value="Znf_FYVE_PHD"/>
</dbReference>
<reference evidence="16" key="2">
    <citation type="submission" date="2014-07" db="EMBL/GenBank/DDBJ databases">
        <authorList>
            <person name="Hull J."/>
        </authorList>
    </citation>
    <scope>NUCLEOTIDE SEQUENCE</scope>
</reference>
<keyword evidence="9" id="KW-0067">ATP-binding</keyword>
<keyword evidence="5" id="KW-0227">DNA damage</keyword>
<evidence type="ECO:0000256" key="2">
    <source>
        <dbReference type="ARBA" id="ARBA00007025"/>
    </source>
</evidence>
<dbReference type="GO" id="GO:0005524">
    <property type="term" value="F:ATP binding"/>
    <property type="evidence" value="ECO:0007669"/>
    <property type="project" value="UniProtKB-KW"/>
</dbReference>
<reference evidence="16" key="1">
    <citation type="journal article" date="2014" name="PLoS ONE">
        <title>Transcriptome-Based Identification of ABC Transporters in the Western Tarnished Plant Bug Lygus hesperus.</title>
        <authorList>
            <person name="Hull J.J."/>
            <person name="Chaney K."/>
            <person name="Geib S.M."/>
            <person name="Fabrick J.A."/>
            <person name="Brent C.S."/>
            <person name="Walsh D."/>
            <person name="Lavine L.C."/>
        </authorList>
    </citation>
    <scope>NUCLEOTIDE SEQUENCE</scope>
</reference>
<evidence type="ECO:0000313" key="16">
    <source>
        <dbReference type="EMBL" id="JAG15777.1"/>
    </source>
</evidence>
<keyword evidence="12" id="KW-0539">Nucleus</keyword>
<gene>
    <name evidence="16" type="primary">Atrx_6</name>
    <name evidence="16" type="ORF">CM83_64490</name>
</gene>
<name>A0A0A9X4W9_LYGHE</name>
<dbReference type="PANTHER" id="PTHR46357">
    <property type="entry name" value="TRANSCRIPTIONAL REGULATOR ATRX"/>
    <property type="match status" value="1"/>
</dbReference>
<dbReference type="GO" id="GO:0006338">
    <property type="term" value="P:chromatin remodeling"/>
    <property type="evidence" value="ECO:0007669"/>
    <property type="project" value="TreeGrafter"/>
</dbReference>
<feature type="compositionally biased region" description="Basic and acidic residues" evidence="14">
    <location>
        <begin position="729"/>
        <end position="742"/>
    </location>
</feature>
<comment type="similarity">
    <text evidence="2">Belongs to the SNF2/RAD54 helicase family.</text>
</comment>
<dbReference type="EMBL" id="GBHO01027827">
    <property type="protein sequence ID" value="JAG15777.1"/>
    <property type="molecule type" value="Transcribed_RNA"/>
</dbReference>
<evidence type="ECO:0000256" key="1">
    <source>
        <dbReference type="ARBA" id="ARBA00004123"/>
    </source>
</evidence>
<dbReference type="GO" id="GO:0016787">
    <property type="term" value="F:hydrolase activity"/>
    <property type="evidence" value="ECO:0007669"/>
    <property type="project" value="UniProtKB-KW"/>
</dbReference>
<feature type="compositionally biased region" description="Polar residues" evidence="14">
    <location>
        <begin position="624"/>
        <end position="637"/>
    </location>
</feature>
<accession>A0A0A9X4W9</accession>
<dbReference type="GO" id="GO:0005634">
    <property type="term" value="C:nucleus"/>
    <property type="evidence" value="ECO:0007669"/>
    <property type="project" value="UniProtKB-SubCell"/>
</dbReference>
<dbReference type="InterPro" id="IPR025766">
    <property type="entry name" value="ADD"/>
</dbReference>
<feature type="non-terminal residue" evidence="16">
    <location>
        <position position="742"/>
    </location>
</feature>
<proteinExistence type="inferred from homology"/>
<feature type="compositionally biased region" description="Basic and acidic residues" evidence="14">
    <location>
        <begin position="706"/>
        <end position="719"/>
    </location>
</feature>
<evidence type="ECO:0000259" key="15">
    <source>
        <dbReference type="PROSITE" id="PS51533"/>
    </source>
</evidence>
<dbReference type="SUPFAM" id="SSF57903">
    <property type="entry name" value="FYVE/PHD zinc finger"/>
    <property type="match status" value="1"/>
</dbReference>